<accession>A0A9P7XSY4</accession>
<evidence type="ECO:0000313" key="3">
    <source>
        <dbReference type="Proteomes" id="UP000707451"/>
    </source>
</evidence>
<reference evidence="2" key="1">
    <citation type="submission" date="2021-06" db="EMBL/GenBank/DDBJ databases">
        <title>Genome Sequence of Mortierella hyaline Strain SCG-10, a Cold-Adapted, Nitrate-Reducing Fungus Isolated from Soil in Minnesota, USA.</title>
        <authorList>
            <person name="Aldossari N."/>
        </authorList>
    </citation>
    <scope>NUCLEOTIDE SEQUENCE</scope>
    <source>
        <strain evidence="2">SCG-10</strain>
    </source>
</reference>
<name>A0A9P7XSY4_9FUNG</name>
<protein>
    <submittedName>
        <fullName evidence="2">Uncharacterized protein</fullName>
    </submittedName>
</protein>
<evidence type="ECO:0000256" key="1">
    <source>
        <dbReference type="SAM" id="MobiDB-lite"/>
    </source>
</evidence>
<keyword evidence="3" id="KW-1185">Reference proteome</keyword>
<feature type="compositionally biased region" description="Polar residues" evidence="1">
    <location>
        <begin position="137"/>
        <end position="153"/>
    </location>
</feature>
<evidence type="ECO:0000313" key="2">
    <source>
        <dbReference type="EMBL" id="KAG9066576.1"/>
    </source>
</evidence>
<organism evidence="2 3">
    <name type="scientific">Linnemannia hyalina</name>
    <dbReference type="NCBI Taxonomy" id="64524"/>
    <lineage>
        <taxon>Eukaryota</taxon>
        <taxon>Fungi</taxon>
        <taxon>Fungi incertae sedis</taxon>
        <taxon>Mucoromycota</taxon>
        <taxon>Mortierellomycotina</taxon>
        <taxon>Mortierellomycetes</taxon>
        <taxon>Mortierellales</taxon>
        <taxon>Mortierellaceae</taxon>
        <taxon>Linnemannia</taxon>
    </lineage>
</organism>
<feature type="compositionally biased region" description="Basic and acidic residues" evidence="1">
    <location>
        <begin position="175"/>
        <end position="217"/>
    </location>
</feature>
<sequence length="318" mass="36231">MTTDTSATEETKDTKASKVPGPLDKETGKRKKKLDLPVQTGPRRLTPKKMVTDINTKAEVSVEQQEQEEDEIEWIWGCAVEKPAEQDVTQEERDSTSSGHVIKELRVLEVALFQPTCSRHKKNKRKPTKLACRKVKTTSSAQYNGESKTTSTNTEDHMQDRKRSDHAVGDSNNEGNKDGHKEQGRFNGECYDKVKEQEPKNTLVKEDEQRVTEEERKKKLRKRLQKDLEKGLRMQKNLHMKLHSQLGSQKDLELMKAILTELEKGQKLQMMVENELRLKKMQGKGLDKSDLPSAKVYTEDAVATRVLPLLADLQVLAA</sequence>
<proteinExistence type="predicted"/>
<feature type="compositionally biased region" description="Basic and acidic residues" evidence="1">
    <location>
        <begin position="154"/>
        <end position="168"/>
    </location>
</feature>
<dbReference type="EMBL" id="JAHRHY010000009">
    <property type="protein sequence ID" value="KAG9066576.1"/>
    <property type="molecule type" value="Genomic_DNA"/>
</dbReference>
<dbReference type="OrthoDB" id="2427822at2759"/>
<feature type="region of interest" description="Disordered" evidence="1">
    <location>
        <begin position="116"/>
        <end position="219"/>
    </location>
</feature>
<dbReference type="AlphaFoldDB" id="A0A9P7XSY4"/>
<feature type="region of interest" description="Disordered" evidence="1">
    <location>
        <begin position="1"/>
        <end position="46"/>
    </location>
</feature>
<feature type="compositionally biased region" description="Basic residues" evidence="1">
    <location>
        <begin position="118"/>
        <end position="136"/>
    </location>
</feature>
<gene>
    <name evidence="2" type="ORF">KI688_012484</name>
</gene>
<comment type="caution">
    <text evidence="2">The sequence shown here is derived from an EMBL/GenBank/DDBJ whole genome shotgun (WGS) entry which is preliminary data.</text>
</comment>
<dbReference type="Proteomes" id="UP000707451">
    <property type="component" value="Unassembled WGS sequence"/>
</dbReference>